<comment type="caution">
    <text evidence="1">The sequence shown here is derived from an EMBL/GenBank/DDBJ whole genome shotgun (WGS) entry which is preliminary data.</text>
</comment>
<organism evidence="1 2">
    <name type="scientific">Anthostomella pinea</name>
    <dbReference type="NCBI Taxonomy" id="933095"/>
    <lineage>
        <taxon>Eukaryota</taxon>
        <taxon>Fungi</taxon>
        <taxon>Dikarya</taxon>
        <taxon>Ascomycota</taxon>
        <taxon>Pezizomycotina</taxon>
        <taxon>Sordariomycetes</taxon>
        <taxon>Xylariomycetidae</taxon>
        <taxon>Xylariales</taxon>
        <taxon>Xylariaceae</taxon>
        <taxon>Anthostomella</taxon>
    </lineage>
</organism>
<keyword evidence="2" id="KW-1185">Reference proteome</keyword>
<protein>
    <submittedName>
        <fullName evidence="1">Uu.00g074740.m01.CDS01</fullName>
    </submittedName>
</protein>
<dbReference type="Proteomes" id="UP001295740">
    <property type="component" value="Unassembled WGS sequence"/>
</dbReference>
<reference evidence="1" key="1">
    <citation type="submission" date="2023-10" db="EMBL/GenBank/DDBJ databases">
        <authorList>
            <person name="Hackl T."/>
        </authorList>
    </citation>
    <scope>NUCLEOTIDE SEQUENCE</scope>
</reference>
<sequence length="114" mass="13263">MAGDIRVSFDQIRKDGQTAGPYHTMQERYAPSQEEILASARSFIEKTSEMDTRWEEEIEKVIATNKLSTTFVDEYVSRRFACKHKVAFKDIAMFADYEDDLIDELWAEIAKDIE</sequence>
<dbReference type="AlphaFoldDB" id="A0AAI8VW97"/>
<evidence type="ECO:0000313" key="2">
    <source>
        <dbReference type="Proteomes" id="UP001295740"/>
    </source>
</evidence>
<proteinExistence type="predicted"/>
<accession>A0AAI8VW97</accession>
<gene>
    <name evidence="1" type="ORF">KHLLAP_LOCUS12317</name>
</gene>
<name>A0AAI8VW97_9PEZI</name>
<dbReference type="EMBL" id="CAUWAG010000018">
    <property type="protein sequence ID" value="CAJ2511849.1"/>
    <property type="molecule type" value="Genomic_DNA"/>
</dbReference>
<evidence type="ECO:0000313" key="1">
    <source>
        <dbReference type="EMBL" id="CAJ2511849.1"/>
    </source>
</evidence>